<organism evidence="1 2">
    <name type="scientific">Lindgomyces ingoldianus</name>
    <dbReference type="NCBI Taxonomy" id="673940"/>
    <lineage>
        <taxon>Eukaryota</taxon>
        <taxon>Fungi</taxon>
        <taxon>Dikarya</taxon>
        <taxon>Ascomycota</taxon>
        <taxon>Pezizomycotina</taxon>
        <taxon>Dothideomycetes</taxon>
        <taxon>Pleosporomycetidae</taxon>
        <taxon>Pleosporales</taxon>
        <taxon>Lindgomycetaceae</taxon>
        <taxon>Lindgomyces</taxon>
    </lineage>
</organism>
<evidence type="ECO:0000313" key="1">
    <source>
        <dbReference type="EMBL" id="KAF2475459.1"/>
    </source>
</evidence>
<protein>
    <submittedName>
        <fullName evidence="1">Uncharacterized protein</fullName>
    </submittedName>
</protein>
<gene>
    <name evidence="1" type="ORF">BDR25DRAFT_310828</name>
</gene>
<proteinExistence type="predicted"/>
<dbReference type="EMBL" id="MU003496">
    <property type="protein sequence ID" value="KAF2475459.1"/>
    <property type="molecule type" value="Genomic_DNA"/>
</dbReference>
<keyword evidence="2" id="KW-1185">Reference proteome</keyword>
<sequence length="220" mass="24396">MAFLSNVIANTPKVELHVNHENTLTPSLILEIATRNQVIVPEAIGSLDTPSDVYSFHNLTSLVTVYKRHSYGFFSDSQALTSHRVPFPIVIVELRYAIVKVERELGMGTSLSMCLLQDIEPGPTMATLTDALPYKGRILDVGLDPGERGNPPSKFLEVFKRAKLEGFLVTCRWDIDQNNSTGHIRSSSRAGSVSELSGQQRGDEGFEGKKYYNYYGPVSE</sequence>
<accession>A0ACB6R814</accession>
<reference evidence="1" key="1">
    <citation type="journal article" date="2020" name="Stud. Mycol.">
        <title>101 Dothideomycetes genomes: a test case for predicting lifestyles and emergence of pathogens.</title>
        <authorList>
            <person name="Haridas S."/>
            <person name="Albert R."/>
            <person name="Binder M."/>
            <person name="Bloem J."/>
            <person name="Labutti K."/>
            <person name="Salamov A."/>
            <person name="Andreopoulos B."/>
            <person name="Baker S."/>
            <person name="Barry K."/>
            <person name="Bills G."/>
            <person name="Bluhm B."/>
            <person name="Cannon C."/>
            <person name="Castanera R."/>
            <person name="Culley D."/>
            <person name="Daum C."/>
            <person name="Ezra D."/>
            <person name="Gonzalez J."/>
            <person name="Henrissat B."/>
            <person name="Kuo A."/>
            <person name="Liang C."/>
            <person name="Lipzen A."/>
            <person name="Lutzoni F."/>
            <person name="Magnuson J."/>
            <person name="Mondo S."/>
            <person name="Nolan M."/>
            <person name="Ohm R."/>
            <person name="Pangilinan J."/>
            <person name="Park H.-J."/>
            <person name="Ramirez L."/>
            <person name="Alfaro M."/>
            <person name="Sun H."/>
            <person name="Tritt A."/>
            <person name="Yoshinaga Y."/>
            <person name="Zwiers L.-H."/>
            <person name="Turgeon B."/>
            <person name="Goodwin S."/>
            <person name="Spatafora J."/>
            <person name="Crous P."/>
            <person name="Grigoriev I."/>
        </authorList>
    </citation>
    <scope>NUCLEOTIDE SEQUENCE</scope>
    <source>
        <strain evidence="1">ATCC 200398</strain>
    </source>
</reference>
<name>A0ACB6R814_9PLEO</name>
<evidence type="ECO:0000313" key="2">
    <source>
        <dbReference type="Proteomes" id="UP000799755"/>
    </source>
</evidence>
<comment type="caution">
    <text evidence="1">The sequence shown here is derived from an EMBL/GenBank/DDBJ whole genome shotgun (WGS) entry which is preliminary data.</text>
</comment>
<dbReference type="Proteomes" id="UP000799755">
    <property type="component" value="Unassembled WGS sequence"/>
</dbReference>